<gene>
    <name evidence="4" type="ORF">ONE63_006396</name>
</gene>
<dbReference type="GO" id="GO:0003735">
    <property type="term" value="F:structural constituent of ribosome"/>
    <property type="evidence" value="ECO:0007669"/>
    <property type="project" value="InterPro"/>
</dbReference>
<proteinExistence type="predicted"/>
<keyword evidence="1" id="KW-0689">Ribosomal protein</keyword>
<evidence type="ECO:0000313" key="5">
    <source>
        <dbReference type="Proteomes" id="UP001075354"/>
    </source>
</evidence>
<evidence type="ECO:0000256" key="1">
    <source>
        <dbReference type="ARBA" id="ARBA00022980"/>
    </source>
</evidence>
<comment type="caution">
    <text evidence="4">The sequence shown here is derived from an EMBL/GenBank/DDBJ whole genome shotgun (WGS) entry which is preliminary data.</text>
</comment>
<dbReference type="SUPFAM" id="SSF46911">
    <property type="entry name" value="Ribosomal protein S18"/>
    <property type="match status" value="1"/>
</dbReference>
<evidence type="ECO:0000256" key="2">
    <source>
        <dbReference type="ARBA" id="ARBA00023274"/>
    </source>
</evidence>
<dbReference type="AlphaFoldDB" id="A0AAV7XVT7"/>
<dbReference type="GO" id="GO:0005763">
    <property type="term" value="C:mitochondrial small ribosomal subunit"/>
    <property type="evidence" value="ECO:0007669"/>
    <property type="project" value="TreeGrafter"/>
</dbReference>
<keyword evidence="2" id="KW-0687">Ribonucleoprotein</keyword>
<reference evidence="4" key="1">
    <citation type="submission" date="2022-12" db="EMBL/GenBank/DDBJ databases">
        <title>Chromosome-level genome assembly of the bean flower thrips Megalurothrips usitatus.</title>
        <authorList>
            <person name="Ma L."/>
            <person name="Liu Q."/>
            <person name="Li H."/>
            <person name="Cai W."/>
        </authorList>
    </citation>
    <scope>NUCLEOTIDE SEQUENCE</scope>
    <source>
        <strain evidence="4">Cailab_2022a</strain>
    </source>
</reference>
<organism evidence="4 5">
    <name type="scientific">Megalurothrips usitatus</name>
    <name type="common">bean blossom thrips</name>
    <dbReference type="NCBI Taxonomy" id="439358"/>
    <lineage>
        <taxon>Eukaryota</taxon>
        <taxon>Metazoa</taxon>
        <taxon>Ecdysozoa</taxon>
        <taxon>Arthropoda</taxon>
        <taxon>Hexapoda</taxon>
        <taxon>Insecta</taxon>
        <taxon>Pterygota</taxon>
        <taxon>Neoptera</taxon>
        <taxon>Paraneoptera</taxon>
        <taxon>Thysanoptera</taxon>
        <taxon>Terebrantia</taxon>
        <taxon>Thripoidea</taxon>
        <taxon>Thripidae</taxon>
        <taxon>Megalurothrips</taxon>
    </lineage>
</organism>
<dbReference type="GO" id="GO:0032543">
    <property type="term" value="P:mitochondrial translation"/>
    <property type="evidence" value="ECO:0007669"/>
    <property type="project" value="TreeGrafter"/>
</dbReference>
<protein>
    <recommendedName>
        <fullName evidence="6">28S ribosomal protein S18a, mitochondrial</fullName>
    </recommendedName>
</protein>
<dbReference type="Pfam" id="PF01084">
    <property type="entry name" value="Ribosomal_S18"/>
    <property type="match status" value="1"/>
</dbReference>
<name>A0AAV7XVT7_9NEOP</name>
<dbReference type="InterPro" id="IPR001648">
    <property type="entry name" value="Ribosomal_bS18"/>
</dbReference>
<dbReference type="PANTHER" id="PTHR13479">
    <property type="entry name" value="30S RIBOSOMAL PROTEIN S18"/>
    <property type="match status" value="1"/>
</dbReference>
<feature type="coiled-coil region" evidence="3">
    <location>
        <begin position="211"/>
        <end position="238"/>
    </location>
</feature>
<evidence type="ECO:0008006" key="6">
    <source>
        <dbReference type="Google" id="ProtNLM"/>
    </source>
</evidence>
<dbReference type="Proteomes" id="UP001075354">
    <property type="component" value="Chromosome 3"/>
</dbReference>
<dbReference type="InterPro" id="IPR036870">
    <property type="entry name" value="Ribosomal_bS18_sf"/>
</dbReference>
<keyword evidence="3" id="KW-0175">Coiled coil</keyword>
<sequence>MNSRQLNLNESETHLHGKHGKQPITFTLVSAPSSYFLNFWSVDSCQKKMLRALNLLRSVGTPVNSFSRTFGVSPWRSLKEIRERQDGDTLIIEAVHVKSPREGHVVKSDNQHGACSLCALGLDVKHTDILIIKQFMDSEAKLYPRKITGLCRWQQRKMRYVIEMAIRAGLVNPLVASQPIPAYQRGWRKFNTYFDESEIPPSKSEYAIQKVKEFEEAYQLAKAEKDAHEEMLKTQRERRLSRS</sequence>
<dbReference type="GO" id="GO:0070181">
    <property type="term" value="F:small ribosomal subunit rRNA binding"/>
    <property type="evidence" value="ECO:0007669"/>
    <property type="project" value="TreeGrafter"/>
</dbReference>
<dbReference type="EMBL" id="JAPTSV010000003">
    <property type="protein sequence ID" value="KAJ1529632.1"/>
    <property type="molecule type" value="Genomic_DNA"/>
</dbReference>
<accession>A0AAV7XVT7</accession>
<dbReference type="Gene3D" id="4.10.640.10">
    <property type="entry name" value="Ribosomal protein S18"/>
    <property type="match status" value="1"/>
</dbReference>
<evidence type="ECO:0000313" key="4">
    <source>
        <dbReference type="EMBL" id="KAJ1529632.1"/>
    </source>
</evidence>
<evidence type="ECO:0000256" key="3">
    <source>
        <dbReference type="SAM" id="Coils"/>
    </source>
</evidence>
<dbReference type="PANTHER" id="PTHR13479:SF66">
    <property type="entry name" value="LARGE RIBOSOMAL SUBUNIT PROTEIN ML66"/>
    <property type="match status" value="1"/>
</dbReference>
<keyword evidence="5" id="KW-1185">Reference proteome</keyword>